<proteinExistence type="predicted"/>
<organism evidence="2 3">
    <name type="scientific">Mordavella massiliensis</name>
    <dbReference type="NCBI Taxonomy" id="1871024"/>
    <lineage>
        <taxon>Bacteria</taxon>
        <taxon>Bacillati</taxon>
        <taxon>Bacillota</taxon>
        <taxon>Clostridia</taxon>
        <taxon>Eubacteriales</taxon>
        <taxon>Clostridiaceae</taxon>
        <taxon>Mordavella</taxon>
    </lineage>
</organism>
<dbReference type="Proteomes" id="UP000713880">
    <property type="component" value="Unassembled WGS sequence"/>
</dbReference>
<name>A0A939BB98_9CLOT</name>
<reference evidence="2" key="2">
    <citation type="journal article" date="2021" name="Sci. Rep.">
        <title>The distribution of antibiotic resistance genes in chicken gut microbiota commensals.</title>
        <authorList>
            <person name="Juricova H."/>
            <person name="Matiasovicova J."/>
            <person name="Kubasova T."/>
            <person name="Cejkova D."/>
            <person name="Rychlik I."/>
        </authorList>
    </citation>
    <scope>NUCLEOTIDE SEQUENCE</scope>
    <source>
        <strain evidence="2">An420c</strain>
    </source>
</reference>
<evidence type="ECO:0000313" key="2">
    <source>
        <dbReference type="EMBL" id="MBM6827438.1"/>
    </source>
</evidence>
<evidence type="ECO:0000259" key="1">
    <source>
        <dbReference type="Pfam" id="PF19732"/>
    </source>
</evidence>
<keyword evidence="3" id="KW-1185">Reference proteome</keyword>
<dbReference type="AlphaFoldDB" id="A0A939BB98"/>
<dbReference type="Pfam" id="PF19732">
    <property type="entry name" value="SpoIIE_N"/>
    <property type="match status" value="1"/>
</dbReference>
<accession>A0A939BB98</accession>
<reference evidence="2" key="1">
    <citation type="submission" date="2020-08" db="EMBL/GenBank/DDBJ databases">
        <authorList>
            <person name="Cejkova D."/>
            <person name="Kubasova T."/>
            <person name="Jahodarova E."/>
            <person name="Rychlik I."/>
        </authorList>
    </citation>
    <scope>NUCLEOTIDE SEQUENCE</scope>
    <source>
        <strain evidence="2">An420c</strain>
    </source>
</reference>
<feature type="domain" description="Stage II sporulation protein E N-terminal" evidence="1">
    <location>
        <begin position="17"/>
        <end position="223"/>
    </location>
</feature>
<sequence>MEEIKGKEIFMNPYVVQMDKFADSLKHLSRTFLKLEGYKGTFTKEELEDMFEKVTDKVCKNCENKESCLGENRVRTYQAMHEILCAAAEYGAELNVELKRKLKKQCILAPRFLRETLEVFENAKEILLWNNRMVQNREGYAGQLTSFARLIQYTTRELDAGIFADDHMEKRLKTRLKKAGVRMLSAVFYMTPKGKYEIHLTVKTNKGQIISARELAKLVSGCVGKEMSPGRGERPVIGEEY</sequence>
<dbReference type="InterPro" id="IPR045768">
    <property type="entry name" value="SpoIIE_N"/>
</dbReference>
<feature type="non-terminal residue" evidence="2">
    <location>
        <position position="241"/>
    </location>
</feature>
<comment type="caution">
    <text evidence="2">The sequence shown here is derived from an EMBL/GenBank/DDBJ whole genome shotgun (WGS) entry which is preliminary data.</text>
</comment>
<protein>
    <submittedName>
        <fullName evidence="2">Serine/threonine protein phosphatase</fullName>
    </submittedName>
</protein>
<dbReference type="EMBL" id="JACJLV010000035">
    <property type="protein sequence ID" value="MBM6827438.1"/>
    <property type="molecule type" value="Genomic_DNA"/>
</dbReference>
<evidence type="ECO:0000313" key="3">
    <source>
        <dbReference type="Proteomes" id="UP000713880"/>
    </source>
</evidence>
<gene>
    <name evidence="2" type="ORF">H6A13_10090</name>
</gene>